<dbReference type="EMBL" id="PDUG01000004">
    <property type="protein sequence ID" value="PIC31622.1"/>
    <property type="molecule type" value="Genomic_DNA"/>
</dbReference>
<comment type="similarity">
    <text evidence="1">Belongs to the short-chain dehydrogenases/reductases (SDR) family.</text>
</comment>
<gene>
    <name evidence="4" type="primary">Cnig_chr_IV.g12262</name>
    <name evidence="4" type="ORF">B9Z55_012262</name>
</gene>
<name>A0A2G5TWG2_9PELO</name>
<evidence type="ECO:0000313" key="5">
    <source>
        <dbReference type="Proteomes" id="UP000230233"/>
    </source>
</evidence>
<keyword evidence="2" id="KW-0521">NADP</keyword>
<accession>A0A2G5TWG2</accession>
<dbReference type="PANTHER" id="PTHR24320:SF282">
    <property type="entry name" value="WW DOMAIN-CONTAINING OXIDOREDUCTASE"/>
    <property type="match status" value="1"/>
</dbReference>
<proteinExistence type="inferred from homology"/>
<reference evidence="5" key="1">
    <citation type="submission" date="2017-10" db="EMBL/GenBank/DDBJ databases">
        <title>Rapid genome shrinkage in a self-fertile nematode reveals novel sperm competition proteins.</title>
        <authorList>
            <person name="Yin D."/>
            <person name="Schwarz E.M."/>
            <person name="Thomas C.G."/>
            <person name="Felde R.L."/>
            <person name="Korf I.F."/>
            <person name="Cutter A.D."/>
            <person name="Schartner C.M."/>
            <person name="Ralston E.J."/>
            <person name="Meyer B.J."/>
            <person name="Haag E.S."/>
        </authorList>
    </citation>
    <scope>NUCLEOTIDE SEQUENCE [LARGE SCALE GENOMIC DNA]</scope>
    <source>
        <strain evidence="5">JU1422</strain>
    </source>
</reference>
<dbReference type="OrthoDB" id="191139at2759"/>
<organism evidence="4 5">
    <name type="scientific">Caenorhabditis nigoni</name>
    <dbReference type="NCBI Taxonomy" id="1611254"/>
    <lineage>
        <taxon>Eukaryota</taxon>
        <taxon>Metazoa</taxon>
        <taxon>Ecdysozoa</taxon>
        <taxon>Nematoda</taxon>
        <taxon>Chromadorea</taxon>
        <taxon>Rhabditida</taxon>
        <taxon>Rhabditina</taxon>
        <taxon>Rhabditomorpha</taxon>
        <taxon>Rhabditoidea</taxon>
        <taxon>Rhabditidae</taxon>
        <taxon>Peloderinae</taxon>
        <taxon>Caenorhabditis</taxon>
    </lineage>
</organism>
<comment type="caution">
    <text evidence="4">The sequence shown here is derived from an EMBL/GenBank/DDBJ whole genome shotgun (WGS) entry which is preliminary data.</text>
</comment>
<dbReference type="AlphaFoldDB" id="A0A2G5TWG2"/>
<evidence type="ECO:0000256" key="1">
    <source>
        <dbReference type="ARBA" id="ARBA00006484"/>
    </source>
</evidence>
<dbReference type="STRING" id="1611254.A0A2G5TWG2"/>
<sequence>MSLWRVFIDSNDQVFEGLDLSGKTIAITGTTSGIGVDTARDLALKGAHIVMLNRNLEESEKQKKRFIEQKPNAQIDIVKCDLNSLDSVRKAGEFYLNKKCCFKINWVQFDCPWEFYNFKNQILFDNFEK</sequence>
<keyword evidence="5" id="KW-1185">Reference proteome</keyword>
<dbReference type="SUPFAM" id="SSF51735">
    <property type="entry name" value="NAD(P)-binding Rossmann-fold domains"/>
    <property type="match status" value="1"/>
</dbReference>
<evidence type="ECO:0000256" key="3">
    <source>
        <dbReference type="ARBA" id="ARBA00023002"/>
    </source>
</evidence>
<dbReference type="Pfam" id="PF00106">
    <property type="entry name" value="adh_short"/>
    <property type="match status" value="1"/>
</dbReference>
<evidence type="ECO:0000256" key="2">
    <source>
        <dbReference type="ARBA" id="ARBA00022857"/>
    </source>
</evidence>
<dbReference type="Gene3D" id="3.40.50.720">
    <property type="entry name" value="NAD(P)-binding Rossmann-like Domain"/>
    <property type="match status" value="1"/>
</dbReference>
<dbReference type="Proteomes" id="UP000230233">
    <property type="component" value="Chromosome IV"/>
</dbReference>
<protein>
    <submittedName>
        <fullName evidence="4">Uncharacterized protein</fullName>
    </submittedName>
</protein>
<keyword evidence="3" id="KW-0560">Oxidoreductase</keyword>
<evidence type="ECO:0000313" key="4">
    <source>
        <dbReference type="EMBL" id="PIC31622.1"/>
    </source>
</evidence>
<dbReference type="InterPro" id="IPR002347">
    <property type="entry name" value="SDR_fam"/>
</dbReference>
<dbReference type="GO" id="GO:0016491">
    <property type="term" value="F:oxidoreductase activity"/>
    <property type="evidence" value="ECO:0007669"/>
    <property type="project" value="UniProtKB-KW"/>
</dbReference>
<dbReference type="InterPro" id="IPR036291">
    <property type="entry name" value="NAD(P)-bd_dom_sf"/>
</dbReference>
<dbReference type="PANTHER" id="PTHR24320">
    <property type="entry name" value="RETINOL DEHYDROGENASE"/>
    <property type="match status" value="1"/>
</dbReference>